<dbReference type="InterPro" id="IPR007159">
    <property type="entry name" value="SpoVT-AbrB_dom"/>
</dbReference>
<keyword evidence="1 3" id="KW-0238">DNA-binding</keyword>
<dbReference type="RefSeq" id="WP_187037681.1">
    <property type="nucleotide sequence ID" value="NZ_CP060286.1"/>
</dbReference>
<dbReference type="SMART" id="SM00966">
    <property type="entry name" value="SpoVT_AbrB"/>
    <property type="match status" value="1"/>
</dbReference>
<dbReference type="SUPFAM" id="SSF89447">
    <property type="entry name" value="AbrB/MazE/MraZ-like"/>
    <property type="match status" value="1"/>
</dbReference>
<gene>
    <name evidence="3" type="ORF">HCR03_08580</name>
</gene>
<dbReference type="Proteomes" id="UP000515909">
    <property type="component" value="Chromosome"/>
</dbReference>
<protein>
    <submittedName>
        <fullName evidence="3">AbrB/MazE/SpoVT family DNA-binding domain-containing protein</fullName>
    </submittedName>
</protein>
<evidence type="ECO:0000313" key="3">
    <source>
        <dbReference type="EMBL" id="QNK42246.1"/>
    </source>
</evidence>
<organism evidence="3 4">
    <name type="scientific">Caproicibacter fermentans</name>
    <dbReference type="NCBI Taxonomy" id="2576756"/>
    <lineage>
        <taxon>Bacteria</taxon>
        <taxon>Bacillati</taxon>
        <taxon>Bacillota</taxon>
        <taxon>Clostridia</taxon>
        <taxon>Eubacteriales</taxon>
        <taxon>Acutalibacteraceae</taxon>
        <taxon>Caproicibacter</taxon>
    </lineage>
</organism>
<dbReference type="EMBL" id="CP060286">
    <property type="protein sequence ID" value="QNK42246.1"/>
    <property type="molecule type" value="Genomic_DNA"/>
</dbReference>
<dbReference type="Gene3D" id="2.10.260.10">
    <property type="match status" value="1"/>
</dbReference>
<dbReference type="GO" id="GO:0003677">
    <property type="term" value="F:DNA binding"/>
    <property type="evidence" value="ECO:0007669"/>
    <property type="project" value="UniProtKB-UniRule"/>
</dbReference>
<evidence type="ECO:0000256" key="1">
    <source>
        <dbReference type="PROSITE-ProRule" id="PRU01076"/>
    </source>
</evidence>
<sequence>MIRKVDELGRIVLPIEYREALKIKGKVDVDLKLEDDKITIRKAVFGCHLCGAATNLVRIGNECFCKSCIQRLHEAKDGDILYPLSIEHR</sequence>
<dbReference type="InterPro" id="IPR037914">
    <property type="entry name" value="SpoVT-AbrB_sf"/>
</dbReference>
<dbReference type="AlphaFoldDB" id="A0A7G8TF55"/>
<evidence type="ECO:0000313" key="4">
    <source>
        <dbReference type="Proteomes" id="UP000515909"/>
    </source>
</evidence>
<dbReference type="PROSITE" id="PS51740">
    <property type="entry name" value="SPOVT_ABRB"/>
    <property type="match status" value="1"/>
</dbReference>
<accession>A0A7G8TF55</accession>
<evidence type="ECO:0000259" key="2">
    <source>
        <dbReference type="PROSITE" id="PS51740"/>
    </source>
</evidence>
<feature type="domain" description="SpoVT-AbrB" evidence="2">
    <location>
        <begin position="1"/>
        <end position="45"/>
    </location>
</feature>
<proteinExistence type="predicted"/>
<reference evidence="3 4" key="1">
    <citation type="submission" date="2020-08" db="EMBL/GenBank/DDBJ databases">
        <title>The isolate Caproiciproducens sp. 7D4C2 produces n-caproate at mildly acidic conditions from hexoses: genome and rBOX comparison with related strains and chain-elongating bacteria.</title>
        <authorList>
            <person name="Esquivel-Elizondo S."/>
            <person name="Bagci C."/>
            <person name="Temovska M."/>
            <person name="Jeon B.S."/>
            <person name="Bessarab I."/>
            <person name="Williams R.B.H."/>
            <person name="Huson D.H."/>
            <person name="Angenent L.T."/>
        </authorList>
    </citation>
    <scope>NUCLEOTIDE SEQUENCE [LARGE SCALE GENOMIC DNA]</scope>
    <source>
        <strain evidence="3 4">7D4C2</strain>
    </source>
</reference>
<dbReference type="Pfam" id="PF04014">
    <property type="entry name" value="MazE_antitoxin"/>
    <property type="match status" value="1"/>
</dbReference>
<dbReference type="KEGG" id="cfem:HCR03_08580"/>
<name>A0A7G8TF55_9FIRM</name>